<keyword evidence="4" id="KW-0472">Membrane</keyword>
<evidence type="ECO:0000256" key="4">
    <source>
        <dbReference type="ARBA" id="ARBA00023136"/>
    </source>
</evidence>
<name>A0ABW5NQB8_9SPHI</name>
<keyword evidence="9" id="KW-1185">Reference proteome</keyword>
<accession>A0ABW5NQB8</accession>
<protein>
    <submittedName>
        <fullName evidence="8">RagB/SusD family nutrient uptake outer membrane protein</fullName>
    </submittedName>
</protein>
<reference evidence="9" key="1">
    <citation type="journal article" date="2019" name="Int. J. Syst. Evol. Microbiol.">
        <title>The Global Catalogue of Microorganisms (GCM) 10K type strain sequencing project: providing services to taxonomists for standard genome sequencing and annotation.</title>
        <authorList>
            <consortium name="The Broad Institute Genomics Platform"/>
            <consortium name="The Broad Institute Genome Sequencing Center for Infectious Disease"/>
            <person name="Wu L."/>
            <person name="Ma J."/>
        </authorList>
    </citation>
    <scope>NUCLEOTIDE SEQUENCE [LARGE SCALE GENOMIC DNA]</scope>
    <source>
        <strain evidence="9">KCTC 42248</strain>
    </source>
</reference>
<evidence type="ECO:0000259" key="7">
    <source>
        <dbReference type="Pfam" id="PF14322"/>
    </source>
</evidence>
<dbReference type="RefSeq" id="WP_380870409.1">
    <property type="nucleotide sequence ID" value="NZ_JBHUMA010000009.1"/>
</dbReference>
<evidence type="ECO:0000256" key="3">
    <source>
        <dbReference type="ARBA" id="ARBA00022729"/>
    </source>
</evidence>
<comment type="similarity">
    <text evidence="2">Belongs to the SusD family.</text>
</comment>
<comment type="subcellular location">
    <subcellularLocation>
        <location evidence="1">Cell outer membrane</location>
    </subcellularLocation>
</comment>
<evidence type="ECO:0000313" key="9">
    <source>
        <dbReference type="Proteomes" id="UP001597393"/>
    </source>
</evidence>
<dbReference type="InterPro" id="IPR033985">
    <property type="entry name" value="SusD-like_N"/>
</dbReference>
<dbReference type="Pfam" id="PF14322">
    <property type="entry name" value="SusD-like_3"/>
    <property type="match status" value="1"/>
</dbReference>
<dbReference type="Pfam" id="PF07980">
    <property type="entry name" value="SusD_RagB"/>
    <property type="match status" value="1"/>
</dbReference>
<comment type="caution">
    <text evidence="8">The sequence shown here is derived from an EMBL/GenBank/DDBJ whole genome shotgun (WGS) entry which is preliminary data.</text>
</comment>
<proteinExistence type="inferred from homology"/>
<dbReference type="EMBL" id="JBHUMA010000009">
    <property type="protein sequence ID" value="MFD2600269.1"/>
    <property type="molecule type" value="Genomic_DNA"/>
</dbReference>
<organism evidence="8 9">
    <name type="scientific">Sphingobacterium corticis</name>
    <dbReference type="NCBI Taxonomy" id="1812823"/>
    <lineage>
        <taxon>Bacteria</taxon>
        <taxon>Pseudomonadati</taxon>
        <taxon>Bacteroidota</taxon>
        <taxon>Sphingobacteriia</taxon>
        <taxon>Sphingobacteriales</taxon>
        <taxon>Sphingobacteriaceae</taxon>
        <taxon>Sphingobacterium</taxon>
    </lineage>
</organism>
<dbReference type="SUPFAM" id="SSF48452">
    <property type="entry name" value="TPR-like"/>
    <property type="match status" value="1"/>
</dbReference>
<gene>
    <name evidence="8" type="ORF">ACFSQ3_15025</name>
</gene>
<evidence type="ECO:0000256" key="5">
    <source>
        <dbReference type="ARBA" id="ARBA00023237"/>
    </source>
</evidence>
<feature type="domain" description="RagB/SusD" evidence="6">
    <location>
        <begin position="344"/>
        <end position="523"/>
    </location>
</feature>
<evidence type="ECO:0000313" key="8">
    <source>
        <dbReference type="EMBL" id="MFD2600269.1"/>
    </source>
</evidence>
<feature type="domain" description="SusD-like N-terminal" evidence="7">
    <location>
        <begin position="24"/>
        <end position="234"/>
    </location>
</feature>
<dbReference type="InterPro" id="IPR012944">
    <property type="entry name" value="SusD_RagB_dom"/>
</dbReference>
<keyword evidence="3" id="KW-0732">Signal</keyword>
<sequence length="526" mass="58876">MKLKYIFFGLCGSVLLNMTACKDFLDEVPRTEIDELNYYKTQAQAQENVNSLYRIGAPMYYGNANGAYQGPYASVPVMLTGYFENSYEGQEQINQYSRLLTRQQNTRIVSNRINDIWNPAYVAINRANGAIKNIPNISMPDDVKARLVGEAKFFRAFNYFYLVKMFGALPLSTEPYVSLDQDFFLARSPVEEVYQLIESDLVAAVEALPTGVFNTSGRRVNKNVAAMALANVYLQQGKFAQAASAVNTVTQSAHSLTTHTGLGANSAYNKLRTLDNLDETIYSMEYDAVINPGGSWPTYGFTASANSIFDKYTIFERVYGPTNRFLNIYEADDLRIQPNQFYHWSYTNPLNGRTWSGGDVAGVWAFVEEDALLNTGRSIKDRNIYRYAEALLIAAEAGARAENAVTSTVAGYLAEVRARASTTGQTVATITAQLQGLSVEQFVQEVWKERLRELPLEFKMWDDCLRTGMFPNISGTNRGQVTFVPLVGARNGSDAVFKETDLVYPISMDELQRNTNLTQNAGYQER</sequence>
<evidence type="ECO:0000256" key="1">
    <source>
        <dbReference type="ARBA" id="ARBA00004442"/>
    </source>
</evidence>
<evidence type="ECO:0000259" key="6">
    <source>
        <dbReference type="Pfam" id="PF07980"/>
    </source>
</evidence>
<evidence type="ECO:0000256" key="2">
    <source>
        <dbReference type="ARBA" id="ARBA00006275"/>
    </source>
</evidence>
<dbReference type="Gene3D" id="1.25.40.390">
    <property type="match status" value="1"/>
</dbReference>
<dbReference type="InterPro" id="IPR011990">
    <property type="entry name" value="TPR-like_helical_dom_sf"/>
</dbReference>
<dbReference type="Proteomes" id="UP001597393">
    <property type="component" value="Unassembled WGS sequence"/>
</dbReference>
<keyword evidence="5" id="KW-0998">Cell outer membrane</keyword>